<dbReference type="EC" id="2.3.1.-" evidence="6"/>
<dbReference type="GO" id="GO:0016020">
    <property type="term" value="C:membrane"/>
    <property type="evidence" value="ECO:0007669"/>
    <property type="project" value="InterPro"/>
</dbReference>
<dbReference type="GO" id="GO:0006633">
    <property type="term" value="P:fatty acid biosynthetic process"/>
    <property type="evidence" value="ECO:0007669"/>
    <property type="project" value="UniProtKB-UniPathway"/>
</dbReference>
<dbReference type="FunCoup" id="A0A059B566">
    <property type="interactions" value="217"/>
</dbReference>
<evidence type="ECO:0000256" key="5">
    <source>
        <dbReference type="ARBA" id="ARBA00047375"/>
    </source>
</evidence>
<evidence type="ECO:0000256" key="2">
    <source>
        <dbReference type="ARBA" id="ARBA00005531"/>
    </source>
</evidence>
<name>A0A059B566_EUCGR</name>
<dbReference type="PANTHER" id="PTHR31561">
    <property type="entry name" value="3-KETOACYL-COA SYNTHASE"/>
    <property type="match status" value="1"/>
</dbReference>
<organism evidence="9">
    <name type="scientific">Eucalyptus grandis</name>
    <name type="common">Flooded gum</name>
    <dbReference type="NCBI Taxonomy" id="71139"/>
    <lineage>
        <taxon>Eukaryota</taxon>
        <taxon>Viridiplantae</taxon>
        <taxon>Streptophyta</taxon>
        <taxon>Embryophyta</taxon>
        <taxon>Tracheophyta</taxon>
        <taxon>Spermatophyta</taxon>
        <taxon>Magnoliopsida</taxon>
        <taxon>eudicotyledons</taxon>
        <taxon>Gunneridae</taxon>
        <taxon>Pentapetalae</taxon>
        <taxon>rosids</taxon>
        <taxon>malvids</taxon>
        <taxon>Myrtales</taxon>
        <taxon>Myrtaceae</taxon>
        <taxon>Myrtoideae</taxon>
        <taxon>Eucalypteae</taxon>
        <taxon>Eucalyptus</taxon>
    </lineage>
</organism>
<dbReference type="Gene3D" id="3.40.47.10">
    <property type="match status" value="1"/>
</dbReference>
<dbReference type="AlphaFoldDB" id="A0A059B566"/>
<dbReference type="InterPro" id="IPR013601">
    <property type="entry name" value="FAE1_typ3_polyketide_synth"/>
</dbReference>
<evidence type="ECO:0000313" key="9">
    <source>
        <dbReference type="EMBL" id="KCW61174.1"/>
    </source>
</evidence>
<reference evidence="9" key="1">
    <citation type="submission" date="2013-07" db="EMBL/GenBank/DDBJ databases">
        <title>The genome of Eucalyptus grandis.</title>
        <authorList>
            <person name="Schmutz J."/>
            <person name="Hayes R."/>
            <person name="Myburg A."/>
            <person name="Tuskan G."/>
            <person name="Grattapaglia D."/>
            <person name="Rokhsar D.S."/>
        </authorList>
    </citation>
    <scope>NUCLEOTIDE SEQUENCE</scope>
    <source>
        <tissue evidence="9">Leaf extractions</tissue>
    </source>
</reference>
<sequence length="447" mass="49495">MASSGHVLGLLGFVLAFAHRHFPLAMLGLVAIVFLVSKRKASVYLLDFNCYKAPDSYRLPKCMFREHLFFDDKVDPKSKAFLIKISDKSGYSEETCIPPSITELPIKKALSSALEEAETVIFSVIHGLLRKNNVSPRSIDILICNSTMFCPTPSLTAMVVNKFGMRSNIQSYNLSGMGCSAGVVSVGLAQDLLRVHRNSLALIVSTEILNMNWYTGKNASMLITNCLFRMGSAALLLSSRDQDKKAAKYELQHLVRTTRSRDEQSYTCVYQDVDSENEVGVSISKSIVNVAGDALKSNMASLGPLVLPYTEQCRYAWSLIKRKLGTGRTTETYVPNFRRAFEHFFIHAGGKSIIEAIGKNLKLGEEDLEASKMTLYKFGNTSASSIWYELAYTEAKGRVKAGDRIWQIALGSGFKCNSAVWRCINPAASEGAKVWEGKMETDHVEVP</sequence>
<dbReference type="PIRSF" id="PIRSF036417">
    <property type="entry name" value="3-ktacl-CoA_syn"/>
    <property type="match status" value="1"/>
</dbReference>
<accession>A0A059B566</accession>
<keyword evidence="4 6" id="KW-0012">Acyltransferase</keyword>
<dbReference type="InterPro" id="IPR013747">
    <property type="entry name" value="ACP_syn_III_C"/>
</dbReference>
<dbReference type="CDD" id="cd00831">
    <property type="entry name" value="CHS_like"/>
    <property type="match status" value="1"/>
</dbReference>
<evidence type="ECO:0000256" key="3">
    <source>
        <dbReference type="ARBA" id="ARBA00022679"/>
    </source>
</evidence>
<evidence type="ECO:0000256" key="1">
    <source>
        <dbReference type="ARBA" id="ARBA00005194"/>
    </source>
</evidence>
<dbReference type="EMBL" id="KK198760">
    <property type="protein sequence ID" value="KCW61174.1"/>
    <property type="molecule type" value="Genomic_DNA"/>
</dbReference>
<dbReference type="GO" id="GO:0009922">
    <property type="term" value="F:fatty acid elongase activity"/>
    <property type="evidence" value="ECO:0007669"/>
    <property type="project" value="UniProtKB-EC"/>
</dbReference>
<feature type="domain" description="FAE" evidence="7">
    <location>
        <begin position="37"/>
        <end position="324"/>
    </location>
</feature>
<evidence type="ECO:0000256" key="6">
    <source>
        <dbReference type="PIRNR" id="PIRNR036417"/>
    </source>
</evidence>
<dbReference type="Gramene" id="KCW61174">
    <property type="protein sequence ID" value="KCW61174"/>
    <property type="gene ID" value="EUGRSUZ_H03940"/>
</dbReference>
<protein>
    <recommendedName>
        <fullName evidence="6">3-ketoacyl-CoA synthase</fullName>
        <ecNumber evidence="6">2.3.1.-</ecNumber>
    </recommendedName>
</protein>
<dbReference type="Pfam" id="PF08392">
    <property type="entry name" value="FAE1_CUT1_RppA"/>
    <property type="match status" value="1"/>
</dbReference>
<dbReference type="STRING" id="71139.A0A059B566"/>
<keyword evidence="3 6" id="KW-0808">Transferase</keyword>
<dbReference type="OMA" id="PNTENKW"/>
<dbReference type="eggNOG" id="ENOG502RGTN">
    <property type="taxonomic scope" value="Eukaryota"/>
</dbReference>
<dbReference type="UniPathway" id="UPA00094"/>
<comment type="pathway">
    <text evidence="1 6">Lipid metabolism; fatty acid biosynthesis.</text>
</comment>
<dbReference type="InterPro" id="IPR016039">
    <property type="entry name" value="Thiolase-like"/>
</dbReference>
<dbReference type="InterPro" id="IPR012392">
    <property type="entry name" value="3-ktacl-CoA_syn"/>
</dbReference>
<evidence type="ECO:0000259" key="8">
    <source>
        <dbReference type="Pfam" id="PF08541"/>
    </source>
</evidence>
<evidence type="ECO:0000259" key="7">
    <source>
        <dbReference type="Pfam" id="PF08392"/>
    </source>
</evidence>
<comment type="similarity">
    <text evidence="2 6">Belongs to the thiolase-like superfamily. Chalcone/stilbene synthases family.</text>
</comment>
<dbReference type="Pfam" id="PF08541">
    <property type="entry name" value="ACP_syn_III_C"/>
    <property type="match status" value="1"/>
</dbReference>
<dbReference type="InParanoid" id="A0A059B566"/>
<feature type="domain" description="Beta-ketoacyl-[acyl-carrier-protein] synthase III C-terminal" evidence="8">
    <location>
        <begin position="342"/>
        <end position="422"/>
    </location>
</feature>
<comment type="catalytic activity">
    <reaction evidence="5">
        <text>a very-long-chain acyl-CoA + malonyl-CoA + H(+) = a very-long-chain 3-oxoacyl-CoA + CO2 + CoA</text>
        <dbReference type="Rhea" id="RHEA:32727"/>
        <dbReference type="ChEBI" id="CHEBI:15378"/>
        <dbReference type="ChEBI" id="CHEBI:16526"/>
        <dbReference type="ChEBI" id="CHEBI:57287"/>
        <dbReference type="ChEBI" id="CHEBI:57384"/>
        <dbReference type="ChEBI" id="CHEBI:90725"/>
        <dbReference type="ChEBI" id="CHEBI:90736"/>
        <dbReference type="EC" id="2.3.1.199"/>
    </reaction>
</comment>
<dbReference type="SUPFAM" id="SSF53901">
    <property type="entry name" value="Thiolase-like"/>
    <property type="match status" value="2"/>
</dbReference>
<evidence type="ECO:0000256" key="4">
    <source>
        <dbReference type="ARBA" id="ARBA00023315"/>
    </source>
</evidence>
<proteinExistence type="inferred from homology"/>
<gene>
    <name evidence="9" type="ORF">EUGRSUZ_H03940</name>
</gene>